<name>J3NTM7_GAET3</name>
<evidence type="ECO:0000313" key="4">
    <source>
        <dbReference type="Proteomes" id="UP000006039"/>
    </source>
</evidence>
<organism evidence="2">
    <name type="scientific">Gaeumannomyces tritici (strain R3-111a-1)</name>
    <name type="common">Wheat and barley take-all root rot fungus</name>
    <name type="synonym">Gaeumannomyces graminis var. tritici</name>
    <dbReference type="NCBI Taxonomy" id="644352"/>
    <lineage>
        <taxon>Eukaryota</taxon>
        <taxon>Fungi</taxon>
        <taxon>Dikarya</taxon>
        <taxon>Ascomycota</taxon>
        <taxon>Pezizomycotina</taxon>
        <taxon>Sordariomycetes</taxon>
        <taxon>Sordariomycetidae</taxon>
        <taxon>Magnaporthales</taxon>
        <taxon>Magnaporthaceae</taxon>
        <taxon>Gaeumannomyces</taxon>
    </lineage>
</organism>
<evidence type="ECO:0000256" key="1">
    <source>
        <dbReference type="SAM" id="MobiDB-lite"/>
    </source>
</evidence>
<reference evidence="4" key="1">
    <citation type="submission" date="2010-07" db="EMBL/GenBank/DDBJ databases">
        <title>The genome sequence of Gaeumannomyces graminis var. tritici strain R3-111a-1.</title>
        <authorList>
            <consortium name="The Broad Institute Genome Sequencing Platform"/>
            <person name="Ma L.-J."/>
            <person name="Dead R."/>
            <person name="Young S."/>
            <person name="Zeng Q."/>
            <person name="Koehrsen M."/>
            <person name="Alvarado L."/>
            <person name="Berlin A."/>
            <person name="Chapman S.B."/>
            <person name="Chen Z."/>
            <person name="Freedman E."/>
            <person name="Gellesch M."/>
            <person name="Goldberg J."/>
            <person name="Griggs A."/>
            <person name="Gujja S."/>
            <person name="Heilman E.R."/>
            <person name="Heiman D."/>
            <person name="Hepburn T."/>
            <person name="Howarth C."/>
            <person name="Jen D."/>
            <person name="Larson L."/>
            <person name="Mehta T."/>
            <person name="Neiman D."/>
            <person name="Pearson M."/>
            <person name="Roberts A."/>
            <person name="Saif S."/>
            <person name="Shea T."/>
            <person name="Shenoy N."/>
            <person name="Sisk P."/>
            <person name="Stolte C."/>
            <person name="Sykes S."/>
            <person name="Walk T."/>
            <person name="White J."/>
            <person name="Yandava C."/>
            <person name="Haas B."/>
            <person name="Nusbaum C."/>
            <person name="Birren B."/>
        </authorList>
    </citation>
    <scope>NUCLEOTIDE SEQUENCE [LARGE SCALE GENOMIC DNA]</scope>
    <source>
        <strain evidence="4">R3-111a-1</strain>
    </source>
</reference>
<dbReference type="Proteomes" id="UP000006039">
    <property type="component" value="Unassembled WGS sequence"/>
</dbReference>
<gene>
    <name evidence="3" type="primary">20345085</name>
    <name evidence="2" type="ORF">GGTG_04627</name>
</gene>
<feature type="region of interest" description="Disordered" evidence="1">
    <location>
        <begin position="50"/>
        <end position="71"/>
    </location>
</feature>
<reference evidence="3" key="5">
    <citation type="submission" date="2018-04" db="UniProtKB">
        <authorList>
            <consortium name="EnsemblFungi"/>
        </authorList>
    </citation>
    <scope>IDENTIFICATION</scope>
    <source>
        <strain evidence="3">R3-111a-1</strain>
    </source>
</reference>
<protein>
    <submittedName>
        <fullName evidence="2 3">Uncharacterized protein</fullName>
    </submittedName>
</protein>
<keyword evidence="4" id="KW-1185">Reference proteome</keyword>
<accession>J3NTM7</accession>
<dbReference type="VEuPathDB" id="FungiDB:GGTG_04627"/>
<dbReference type="HOGENOM" id="CLU_1065761_0_0_1"/>
<proteinExistence type="predicted"/>
<dbReference type="EnsemblFungi" id="EJT79542">
    <property type="protein sequence ID" value="EJT79542"/>
    <property type="gene ID" value="GGTG_04627"/>
</dbReference>
<reference evidence="2" key="3">
    <citation type="submission" date="2010-09" db="EMBL/GenBank/DDBJ databases">
        <title>Annotation of Gaeumannomyces graminis var. tritici R3-111a-1.</title>
        <authorList>
            <consortium name="The Broad Institute Genome Sequencing Platform"/>
            <person name="Ma L.-J."/>
            <person name="Dead R."/>
            <person name="Young S.K."/>
            <person name="Zeng Q."/>
            <person name="Gargeya S."/>
            <person name="Fitzgerald M."/>
            <person name="Haas B."/>
            <person name="Abouelleil A."/>
            <person name="Alvarado L."/>
            <person name="Arachchi H.M."/>
            <person name="Berlin A."/>
            <person name="Brown A."/>
            <person name="Chapman S.B."/>
            <person name="Chen Z."/>
            <person name="Dunbar C."/>
            <person name="Freedman E."/>
            <person name="Gearin G."/>
            <person name="Gellesch M."/>
            <person name="Goldberg J."/>
            <person name="Griggs A."/>
            <person name="Gujja S."/>
            <person name="Heiman D."/>
            <person name="Howarth C."/>
            <person name="Larson L."/>
            <person name="Lui A."/>
            <person name="MacDonald P.J.P."/>
            <person name="Mehta T."/>
            <person name="Montmayeur A."/>
            <person name="Murphy C."/>
            <person name="Neiman D."/>
            <person name="Pearson M."/>
            <person name="Priest M."/>
            <person name="Roberts A."/>
            <person name="Saif S."/>
            <person name="Shea T."/>
            <person name="Shenoy N."/>
            <person name="Sisk P."/>
            <person name="Stolte C."/>
            <person name="Sykes S."/>
            <person name="Yandava C."/>
            <person name="Wortman J."/>
            <person name="Nusbaum C."/>
            <person name="Birren B."/>
        </authorList>
    </citation>
    <scope>NUCLEOTIDE SEQUENCE</scope>
    <source>
        <strain evidence="2">R3-111a-1</strain>
    </source>
</reference>
<reference evidence="2" key="2">
    <citation type="submission" date="2010-07" db="EMBL/GenBank/DDBJ databases">
        <authorList>
            <consortium name="The Broad Institute Genome Sequencing Platform"/>
            <consortium name="Broad Institute Genome Sequencing Center for Infectious Disease"/>
            <person name="Ma L.-J."/>
            <person name="Dead R."/>
            <person name="Young S."/>
            <person name="Zeng Q."/>
            <person name="Koehrsen M."/>
            <person name="Alvarado L."/>
            <person name="Berlin A."/>
            <person name="Chapman S.B."/>
            <person name="Chen Z."/>
            <person name="Freedman E."/>
            <person name="Gellesch M."/>
            <person name="Goldberg J."/>
            <person name="Griggs A."/>
            <person name="Gujja S."/>
            <person name="Heilman E.R."/>
            <person name="Heiman D."/>
            <person name="Hepburn T."/>
            <person name="Howarth C."/>
            <person name="Jen D."/>
            <person name="Larson L."/>
            <person name="Mehta T."/>
            <person name="Neiman D."/>
            <person name="Pearson M."/>
            <person name="Roberts A."/>
            <person name="Saif S."/>
            <person name="Shea T."/>
            <person name="Shenoy N."/>
            <person name="Sisk P."/>
            <person name="Stolte C."/>
            <person name="Sykes S."/>
            <person name="Walk T."/>
            <person name="White J."/>
            <person name="Yandava C."/>
            <person name="Haas B."/>
            <person name="Nusbaum C."/>
            <person name="Birren B."/>
        </authorList>
    </citation>
    <scope>NUCLEOTIDE SEQUENCE</scope>
    <source>
        <strain evidence="2">R3-111a-1</strain>
    </source>
</reference>
<reference evidence="3" key="4">
    <citation type="journal article" date="2015" name="G3 (Bethesda)">
        <title>Genome sequences of three phytopathogenic species of the Magnaporthaceae family of fungi.</title>
        <authorList>
            <person name="Okagaki L.H."/>
            <person name="Nunes C.C."/>
            <person name="Sailsbery J."/>
            <person name="Clay B."/>
            <person name="Brown D."/>
            <person name="John T."/>
            <person name="Oh Y."/>
            <person name="Young N."/>
            <person name="Fitzgerald M."/>
            <person name="Haas B.J."/>
            <person name="Zeng Q."/>
            <person name="Young S."/>
            <person name="Adiconis X."/>
            <person name="Fan L."/>
            <person name="Levin J.Z."/>
            <person name="Mitchell T.K."/>
            <person name="Okubara P.A."/>
            <person name="Farman M.L."/>
            <person name="Kohn L.M."/>
            <person name="Birren B."/>
            <person name="Ma L.-J."/>
            <person name="Dean R.A."/>
        </authorList>
    </citation>
    <scope>NUCLEOTIDE SEQUENCE</scope>
    <source>
        <strain evidence="3">R3-111a-1</strain>
    </source>
</reference>
<dbReference type="EMBL" id="GL385396">
    <property type="protein sequence ID" value="EJT79542.1"/>
    <property type="molecule type" value="Genomic_DNA"/>
</dbReference>
<dbReference type="AlphaFoldDB" id="J3NTM7"/>
<sequence length="261" mass="29544">MLSAALDGGPLDAPARKERRMSGRLTMCTRRLLEAEFAVRARAYQAPLAVGGRGGANEGESKGTKESPEACGLKRRTKAKAFVPEESDQVCRRIRKNENAAAQPRPSVRGVFPLVVSVVERESWLRAKRKEKEKVVKVRLAQRCPLSEKASPGKLIWTCLPLIRYMLYMQHRVPNPSGGHHKQSEQRKEKKGARLNWQVCCQTRGIAQALIRCCCCYSTTKSFVHTCEHDIPKAFKHLKQLYLNNKNDVFSTKKKKFIKLN</sequence>
<evidence type="ECO:0000313" key="2">
    <source>
        <dbReference type="EMBL" id="EJT79542.1"/>
    </source>
</evidence>
<evidence type="ECO:0000313" key="3">
    <source>
        <dbReference type="EnsemblFungi" id="EJT79542"/>
    </source>
</evidence>
<dbReference type="GeneID" id="20345085"/>
<feature type="compositionally biased region" description="Basic and acidic residues" evidence="1">
    <location>
        <begin position="59"/>
        <end position="68"/>
    </location>
</feature>
<dbReference type="RefSeq" id="XP_009220687.1">
    <property type="nucleotide sequence ID" value="XM_009222423.1"/>
</dbReference>